<dbReference type="Proteomes" id="UP000078431">
    <property type="component" value="Unassembled WGS sequence"/>
</dbReference>
<reference evidence="1 2" key="1">
    <citation type="submission" date="2016-04" db="EMBL/GenBank/DDBJ databases">
        <title>ATOL: Assembling a taxonomically balanced genome-scale reconstruction of the evolutionary history of the Enterobacteriaceae.</title>
        <authorList>
            <person name="Plunkett G.III."/>
            <person name="Neeno-Eckwall E.C."/>
            <person name="Glasner J.D."/>
            <person name="Perna N.T."/>
        </authorList>
    </citation>
    <scope>NUCLEOTIDE SEQUENCE [LARGE SCALE GENOMIC DNA]</scope>
    <source>
        <strain evidence="1 2">ATCC 12841</strain>
    </source>
</reference>
<protein>
    <submittedName>
        <fullName evidence="1">Uncharacterized protein</fullName>
    </submittedName>
</protein>
<dbReference type="AlphaFoldDB" id="A0AA91EJR3"/>
<gene>
    <name evidence="1" type="ORF">M993_00945</name>
</gene>
<keyword evidence="2" id="KW-1185">Reference proteome</keyword>
<evidence type="ECO:0000313" key="2">
    <source>
        <dbReference type="Proteomes" id="UP000078431"/>
    </source>
</evidence>
<evidence type="ECO:0000313" key="1">
    <source>
        <dbReference type="EMBL" id="OAT60169.1"/>
    </source>
</evidence>
<dbReference type="EMBL" id="LXEX01000016">
    <property type="protein sequence ID" value="OAT60169.1"/>
    <property type="molecule type" value="Genomic_DNA"/>
</dbReference>
<proteinExistence type="predicted"/>
<name>A0AA91EJR3_9GAMM</name>
<organism evidence="1 2">
    <name type="scientific">Obesumbacterium proteus ATCC 12841</name>
    <dbReference type="NCBI Taxonomy" id="1354268"/>
    <lineage>
        <taxon>Bacteria</taxon>
        <taxon>Pseudomonadati</taxon>
        <taxon>Pseudomonadota</taxon>
        <taxon>Gammaproteobacteria</taxon>
        <taxon>Enterobacterales</taxon>
        <taxon>Hafniaceae</taxon>
        <taxon>Obesumbacterium</taxon>
    </lineage>
</organism>
<accession>A0AA91EJR3</accession>
<comment type="caution">
    <text evidence="1">The sequence shown here is derived from an EMBL/GenBank/DDBJ whole genome shotgun (WGS) entry which is preliminary data.</text>
</comment>
<sequence>MKTSIFGVTPISVDVCDLERQMPAFAHFFSCFNLVQSTETLPHRAD</sequence>